<dbReference type="OrthoDB" id="2688021at2759"/>
<keyword evidence="2" id="KW-1133">Transmembrane helix</keyword>
<feature type="transmembrane region" description="Helical" evidence="2">
    <location>
        <begin position="243"/>
        <end position="264"/>
    </location>
</feature>
<feature type="transmembrane region" description="Helical" evidence="2">
    <location>
        <begin position="544"/>
        <end position="566"/>
    </location>
</feature>
<feature type="compositionally biased region" description="Basic and acidic residues" evidence="1">
    <location>
        <begin position="622"/>
        <end position="646"/>
    </location>
</feature>
<keyword evidence="4" id="KW-1185">Reference proteome</keyword>
<feature type="compositionally biased region" description="Low complexity" evidence="1">
    <location>
        <begin position="610"/>
        <end position="620"/>
    </location>
</feature>
<feature type="compositionally biased region" description="Polar residues" evidence="1">
    <location>
        <begin position="9"/>
        <end position="18"/>
    </location>
</feature>
<sequence length="646" mass="70784">MHERDESLGQLSRSSTLVGETDSHGSPLPESRSRDSQNLASEALPHTPPSQTPDPPPTSVAAFARQCESSFGSHHHSTSPTDSCVDEGSPGFLPCPKSSIEDGQNGNDTALGHGQASRRPSTPVNGRHLEEARVLKYDRGRGMQIVCIVGSFMGAIFALGFLIAGIYVLTTSQPQQTLSYDVSEPAYWAISYSVHLTFLCSAYSARAIRDVSLRWGLSKDGRLGCNTHIAPFASSTRSKVHKWYMGIVFNISLSLTSACTLTSFRLPSLKPDGKVRYAGLNGMVMVLCGLAAGITVVITSWTLATTMIPTWSSNPLNTASAAVQNGLVTPRPNRCMLSVQQQHEADERTPDMSTYVYPRDTQPSLVQAYRSTRYLLMASWALPMAAIIGAVTVLVLCSQGFMSYAAIGQGLTFSWEKNTRPRNFAQLVVLPKADGSSPYKFSSRAVCGVFFLASLHLIQTLSLDCAEGVLHRWTDELTWRRAYAEDAQSASGAQLSQRFLAATILSPYKILFLMNRATLHWALGQCVLVTSRPRRNDLAQMEFYYVRLGVYALFACSICGFVTFLATRHSRGPQPATFGHLQTLADVVDDWETDEKNRLWWGDKAQVQTTASASASASVSEESERRAGTSSRREGVSRIRKSERYL</sequence>
<feature type="compositionally biased region" description="Polar residues" evidence="1">
    <location>
        <begin position="67"/>
        <end position="82"/>
    </location>
</feature>
<dbReference type="EMBL" id="LSBJ02000001">
    <property type="protein sequence ID" value="OAQ72188.1"/>
    <property type="molecule type" value="Genomic_DNA"/>
</dbReference>
<evidence type="ECO:0000256" key="2">
    <source>
        <dbReference type="SAM" id="Phobius"/>
    </source>
</evidence>
<feature type="transmembrane region" description="Helical" evidence="2">
    <location>
        <begin position="374"/>
        <end position="396"/>
    </location>
</feature>
<feature type="region of interest" description="Disordered" evidence="1">
    <location>
        <begin position="610"/>
        <end position="646"/>
    </location>
</feature>
<feature type="transmembrane region" description="Helical" evidence="2">
    <location>
        <begin position="187"/>
        <end position="205"/>
    </location>
</feature>
<dbReference type="GeneID" id="28856823"/>
<feature type="transmembrane region" description="Helical" evidence="2">
    <location>
        <begin position="284"/>
        <end position="304"/>
    </location>
</feature>
<dbReference type="AlphaFoldDB" id="A0A179G3Z3"/>
<name>A0A179G3Z3_METCM</name>
<evidence type="ECO:0000256" key="1">
    <source>
        <dbReference type="SAM" id="MobiDB-lite"/>
    </source>
</evidence>
<dbReference type="KEGG" id="pchm:VFPPC_15076"/>
<feature type="compositionally biased region" description="Pro residues" evidence="1">
    <location>
        <begin position="46"/>
        <end position="58"/>
    </location>
</feature>
<keyword evidence="2" id="KW-0812">Transmembrane</keyword>
<organism evidence="3 4">
    <name type="scientific">Pochonia chlamydosporia 170</name>
    <dbReference type="NCBI Taxonomy" id="1380566"/>
    <lineage>
        <taxon>Eukaryota</taxon>
        <taxon>Fungi</taxon>
        <taxon>Dikarya</taxon>
        <taxon>Ascomycota</taxon>
        <taxon>Pezizomycotina</taxon>
        <taxon>Sordariomycetes</taxon>
        <taxon>Hypocreomycetidae</taxon>
        <taxon>Hypocreales</taxon>
        <taxon>Clavicipitaceae</taxon>
        <taxon>Pochonia</taxon>
    </lineage>
</organism>
<keyword evidence="2" id="KW-0472">Membrane</keyword>
<proteinExistence type="predicted"/>
<dbReference type="STRING" id="1380566.A0A179G3Z3"/>
<dbReference type="Proteomes" id="UP000078397">
    <property type="component" value="Unassembled WGS sequence"/>
</dbReference>
<reference evidence="3 4" key="1">
    <citation type="journal article" date="2016" name="PLoS Pathog.">
        <title>Biosynthesis of antibiotic leucinostatins in bio-control fungus Purpureocillium lilacinum and their inhibition on phytophthora revealed by genome mining.</title>
        <authorList>
            <person name="Wang G."/>
            <person name="Liu Z."/>
            <person name="Lin R."/>
            <person name="Li E."/>
            <person name="Mao Z."/>
            <person name="Ling J."/>
            <person name="Yang Y."/>
            <person name="Yin W.B."/>
            <person name="Xie B."/>
        </authorList>
    </citation>
    <scope>NUCLEOTIDE SEQUENCE [LARGE SCALE GENOMIC DNA]</scope>
    <source>
        <strain evidence="3">170</strain>
    </source>
</reference>
<feature type="transmembrane region" description="Helical" evidence="2">
    <location>
        <begin position="145"/>
        <end position="167"/>
    </location>
</feature>
<feature type="region of interest" description="Disordered" evidence="1">
    <location>
        <begin position="1"/>
        <end position="127"/>
    </location>
</feature>
<protein>
    <submittedName>
        <fullName evidence="3">Uncharacterized protein</fullName>
    </submittedName>
</protein>
<evidence type="ECO:0000313" key="3">
    <source>
        <dbReference type="EMBL" id="OAQ72188.1"/>
    </source>
</evidence>
<comment type="caution">
    <text evidence="3">The sequence shown here is derived from an EMBL/GenBank/DDBJ whole genome shotgun (WGS) entry which is preliminary data.</text>
</comment>
<dbReference type="RefSeq" id="XP_018148271.1">
    <property type="nucleotide sequence ID" value="XM_018292829.1"/>
</dbReference>
<evidence type="ECO:0000313" key="4">
    <source>
        <dbReference type="Proteomes" id="UP000078397"/>
    </source>
</evidence>
<accession>A0A179G3Z3</accession>
<gene>
    <name evidence="3" type="ORF">VFPPC_15076</name>
</gene>